<feature type="domain" description="4Fe-4S ferredoxin-type" evidence="9">
    <location>
        <begin position="5"/>
        <end position="33"/>
    </location>
</feature>
<keyword evidence="7" id="KW-0003">3Fe-4S</keyword>
<dbReference type="InterPro" id="IPR051269">
    <property type="entry name" value="Fe-S_cluster_ET"/>
</dbReference>
<gene>
    <name evidence="10" type="ORF">HFP15_39140</name>
</gene>
<dbReference type="SUPFAM" id="SSF54862">
    <property type="entry name" value="4Fe-4S ferredoxins"/>
    <property type="match status" value="1"/>
</dbReference>
<dbReference type="PANTHER" id="PTHR36923">
    <property type="entry name" value="FERREDOXIN"/>
    <property type="match status" value="1"/>
</dbReference>
<evidence type="ECO:0000256" key="3">
    <source>
        <dbReference type="ARBA" id="ARBA00022723"/>
    </source>
</evidence>
<evidence type="ECO:0000256" key="2">
    <source>
        <dbReference type="ARBA" id="ARBA00022448"/>
    </source>
</evidence>
<evidence type="ECO:0000313" key="10">
    <source>
        <dbReference type="EMBL" id="NKQ58876.1"/>
    </source>
</evidence>
<keyword evidence="2 8" id="KW-0813">Transport</keyword>
<keyword evidence="4 8" id="KW-0249">Electron transport</keyword>
<dbReference type="PANTHER" id="PTHR36923:SF3">
    <property type="entry name" value="FERREDOXIN"/>
    <property type="match status" value="1"/>
</dbReference>
<reference evidence="10 11" key="1">
    <citation type="submission" date="2020-04" db="EMBL/GenBank/DDBJ databases">
        <title>Novel species.</title>
        <authorList>
            <person name="Teo W.F.A."/>
            <person name="Lipun K."/>
            <person name="Srisuk N."/>
            <person name="Duangmal K."/>
        </authorList>
    </citation>
    <scope>NUCLEOTIDE SEQUENCE [LARGE SCALE GENOMIC DNA]</scope>
    <source>
        <strain evidence="10 11">K13G38</strain>
    </source>
</reference>
<comment type="caution">
    <text evidence="10">The sequence shown here is derived from an EMBL/GenBank/DDBJ whole genome shotgun (WGS) entry which is preliminary data.</text>
</comment>
<keyword evidence="11" id="KW-1185">Reference proteome</keyword>
<dbReference type="InterPro" id="IPR017896">
    <property type="entry name" value="4Fe4S_Fe-S-bd"/>
</dbReference>
<dbReference type="Gene3D" id="3.30.70.20">
    <property type="match status" value="1"/>
</dbReference>
<dbReference type="PRINTS" id="PR00352">
    <property type="entry name" value="3FE4SFRDOXIN"/>
</dbReference>
<evidence type="ECO:0000256" key="1">
    <source>
        <dbReference type="ARBA" id="ARBA00001927"/>
    </source>
</evidence>
<evidence type="ECO:0000256" key="7">
    <source>
        <dbReference type="ARBA" id="ARBA00023291"/>
    </source>
</evidence>
<dbReference type="Proteomes" id="UP000715441">
    <property type="component" value="Unassembled WGS sequence"/>
</dbReference>
<evidence type="ECO:0000256" key="6">
    <source>
        <dbReference type="ARBA" id="ARBA00023014"/>
    </source>
</evidence>
<organism evidence="10 11">
    <name type="scientific">Amycolatopsis acididurans</name>
    <dbReference type="NCBI Taxonomy" id="2724524"/>
    <lineage>
        <taxon>Bacteria</taxon>
        <taxon>Bacillati</taxon>
        <taxon>Actinomycetota</taxon>
        <taxon>Actinomycetes</taxon>
        <taxon>Pseudonocardiales</taxon>
        <taxon>Pseudonocardiaceae</taxon>
        <taxon>Amycolatopsis</taxon>
    </lineage>
</organism>
<keyword evidence="6 8" id="KW-0411">Iron-sulfur</keyword>
<name>A0ABX1JJQ5_9PSEU</name>
<comment type="function">
    <text evidence="8">Ferredoxins are iron-sulfur proteins that transfer electrons in a wide variety of metabolic reactions.</text>
</comment>
<accession>A0ABX1JJQ5</accession>
<dbReference type="PROSITE" id="PS51379">
    <property type="entry name" value="4FE4S_FER_2"/>
    <property type="match status" value="1"/>
</dbReference>
<dbReference type="InterPro" id="IPR001080">
    <property type="entry name" value="3Fe4S_ferredoxin"/>
</dbReference>
<dbReference type="RefSeq" id="WP_168523127.1">
    <property type="nucleotide sequence ID" value="NZ_JAAXLS010000069.1"/>
</dbReference>
<evidence type="ECO:0000256" key="4">
    <source>
        <dbReference type="ARBA" id="ARBA00022982"/>
    </source>
</evidence>
<keyword evidence="3 8" id="KW-0479">Metal-binding</keyword>
<comment type="cofactor">
    <cofactor evidence="1">
        <name>[3Fe-4S] cluster</name>
        <dbReference type="ChEBI" id="CHEBI:21137"/>
    </cofactor>
</comment>
<evidence type="ECO:0000313" key="11">
    <source>
        <dbReference type="Proteomes" id="UP000715441"/>
    </source>
</evidence>
<dbReference type="EMBL" id="JAAXLS010000069">
    <property type="protein sequence ID" value="NKQ58876.1"/>
    <property type="molecule type" value="Genomic_DNA"/>
</dbReference>
<protein>
    <recommendedName>
        <fullName evidence="8">Ferredoxin</fullName>
    </recommendedName>
</protein>
<keyword evidence="5 8" id="KW-0408">Iron</keyword>
<evidence type="ECO:0000256" key="5">
    <source>
        <dbReference type="ARBA" id="ARBA00023004"/>
    </source>
</evidence>
<sequence length="76" mass="7828">MTERWRVTVDHDMCVHTGLCAATAPDALTLDGDGQGIPLADTVPPGQALRDAAEGCPVEAITITGADTGTQIFPPP</sequence>
<proteinExistence type="predicted"/>
<dbReference type="Pfam" id="PF13459">
    <property type="entry name" value="Fer4_15"/>
    <property type="match status" value="1"/>
</dbReference>
<evidence type="ECO:0000259" key="9">
    <source>
        <dbReference type="PROSITE" id="PS51379"/>
    </source>
</evidence>
<evidence type="ECO:0000256" key="8">
    <source>
        <dbReference type="RuleBase" id="RU368020"/>
    </source>
</evidence>